<dbReference type="Gene3D" id="3.40.190.10">
    <property type="entry name" value="Periplasmic binding protein-like II"/>
    <property type="match status" value="2"/>
</dbReference>
<dbReference type="PANTHER" id="PTHR30024">
    <property type="entry name" value="ALIPHATIC SULFONATES-BINDING PROTEIN-RELATED"/>
    <property type="match status" value="1"/>
</dbReference>
<dbReference type="EMBL" id="CP038149">
    <property type="protein sequence ID" value="QBQ98882.1"/>
    <property type="molecule type" value="Genomic_DNA"/>
</dbReference>
<reference evidence="1 2" key="1">
    <citation type="submission" date="2019-03" db="EMBL/GenBank/DDBJ databases">
        <title>Paraburkholderia sp. 7MH5, isolated from subtropical forest soil.</title>
        <authorList>
            <person name="Gao Z.-H."/>
            <person name="Qiu L.-H."/>
        </authorList>
    </citation>
    <scope>NUCLEOTIDE SEQUENCE [LARGE SCALE GENOMIC DNA]</scope>
    <source>
        <strain evidence="1 2">7MH5</strain>
    </source>
</reference>
<accession>A0A4V1AZD4</accession>
<protein>
    <submittedName>
        <fullName evidence="1">ABC transporter substrate-binding protein</fullName>
    </submittedName>
</protein>
<proteinExistence type="predicted"/>
<sequence>MSEVAESTVQSIWFTRCPVPTPLGIAAHLGWFDEEFARDRITVRSLQETRDTALTASHIDHTLANSFRQGGSIPALWARAAGAQTRVIGLTWVDEAQAIVTLPDSGIRTARDLRGRRLGLPARAGQRIDIFRAAALRGFTSVLELEGIGAREVEWIDVAASGLRDVREAAGEVVHEAAREEVREEAHPTAHSDAHEAHFSNPSSVASRRLYAAEATALLRGEVDAIYVKGSLGLETAWLIGARVVIDIGFHPEPRVRVNNGSPRPLTVNAATLEAAPEVVGRFLARVIDVDNWARAHPDKVLAYLGRETGSSDEWLRRAYGADVHLRLRTGLDEASIAALDGFKQFLLAQHVLPADFDLHEWIDPRALERVERSRTRGASSS</sequence>
<gene>
    <name evidence="1" type="ORF">E1956_16635</name>
</gene>
<organism evidence="1 2">
    <name type="scientific">Paraburkholderia pallida</name>
    <dbReference type="NCBI Taxonomy" id="2547399"/>
    <lineage>
        <taxon>Bacteria</taxon>
        <taxon>Pseudomonadati</taxon>
        <taxon>Pseudomonadota</taxon>
        <taxon>Betaproteobacteria</taxon>
        <taxon>Burkholderiales</taxon>
        <taxon>Burkholderiaceae</taxon>
        <taxon>Paraburkholderia</taxon>
    </lineage>
</organism>
<evidence type="ECO:0000313" key="1">
    <source>
        <dbReference type="EMBL" id="QBQ98882.1"/>
    </source>
</evidence>
<dbReference type="SUPFAM" id="SSF53850">
    <property type="entry name" value="Periplasmic binding protein-like II"/>
    <property type="match status" value="2"/>
</dbReference>
<dbReference type="AlphaFoldDB" id="A0A4V1AZD4"/>
<keyword evidence="2" id="KW-1185">Reference proteome</keyword>
<dbReference type="KEGG" id="ppai:E1956_16635"/>
<dbReference type="Proteomes" id="UP000295727">
    <property type="component" value="Chromosome 2"/>
</dbReference>
<dbReference type="OrthoDB" id="7467011at2"/>
<evidence type="ECO:0000313" key="2">
    <source>
        <dbReference type="Proteomes" id="UP000295727"/>
    </source>
</evidence>
<dbReference type="RefSeq" id="WP_134751103.1">
    <property type="nucleotide sequence ID" value="NZ_CP038149.1"/>
</dbReference>
<name>A0A4V1AZD4_9BURK</name>